<organism evidence="1 2">
    <name type="scientific">Romanomermis culicivorax</name>
    <name type="common">Nematode worm</name>
    <dbReference type="NCBI Taxonomy" id="13658"/>
    <lineage>
        <taxon>Eukaryota</taxon>
        <taxon>Metazoa</taxon>
        <taxon>Ecdysozoa</taxon>
        <taxon>Nematoda</taxon>
        <taxon>Enoplea</taxon>
        <taxon>Dorylaimia</taxon>
        <taxon>Mermithida</taxon>
        <taxon>Mermithoidea</taxon>
        <taxon>Mermithidae</taxon>
        <taxon>Romanomermis</taxon>
    </lineage>
</organism>
<keyword evidence="1" id="KW-1185">Reference proteome</keyword>
<proteinExistence type="predicted"/>
<dbReference type="WBParaSite" id="nRc.2.0.1.t33929-RA">
    <property type="protein sequence ID" value="nRc.2.0.1.t33929-RA"/>
    <property type="gene ID" value="nRc.2.0.1.g33929"/>
</dbReference>
<dbReference type="Proteomes" id="UP000887565">
    <property type="component" value="Unplaced"/>
</dbReference>
<evidence type="ECO:0000313" key="2">
    <source>
        <dbReference type="WBParaSite" id="nRc.2.0.1.t33929-RA"/>
    </source>
</evidence>
<reference evidence="2" key="1">
    <citation type="submission" date="2022-11" db="UniProtKB">
        <authorList>
            <consortium name="WormBaseParasite"/>
        </authorList>
    </citation>
    <scope>IDENTIFICATION</scope>
</reference>
<name>A0A915K6X2_ROMCU</name>
<accession>A0A915K6X2</accession>
<protein>
    <submittedName>
        <fullName evidence="2">Uncharacterized protein</fullName>
    </submittedName>
</protein>
<sequence length="217" mass="24992">MCNDQKTVFPTMDPECAKVDLHVQFFGNSQFYAIKSNAEPHKCLQIGTKFGWSGDLKIGCFLKSKCSIAHLILVKSQFEQSVLSILILFSAFPRKPHFSINKKRHFSLNSLPNSYDNFAFPAPYSTKHVFGQTKWNFFNKSAIAYCWIKCFRATLPAVANSRAFLTNDNILASKEFHYFCLKEEKELKYSMAIKLITQHKLLSLDVIENTSSPYYHY</sequence>
<dbReference type="AlphaFoldDB" id="A0A915K6X2"/>
<evidence type="ECO:0000313" key="1">
    <source>
        <dbReference type="Proteomes" id="UP000887565"/>
    </source>
</evidence>